<accession>A0A8H6MWB0</accession>
<keyword evidence="1" id="KW-0812">Transmembrane</keyword>
<evidence type="ECO:0000256" key="1">
    <source>
        <dbReference type="SAM" id="Phobius"/>
    </source>
</evidence>
<dbReference type="AlphaFoldDB" id="A0A8H6MWB0"/>
<keyword evidence="1" id="KW-0472">Membrane</keyword>
<name>A0A8H6MWB0_9PEZI</name>
<dbReference type="EMBL" id="WIGO01000463">
    <property type="protein sequence ID" value="KAF6811474.1"/>
    <property type="molecule type" value="Genomic_DNA"/>
</dbReference>
<feature type="transmembrane region" description="Helical" evidence="1">
    <location>
        <begin position="85"/>
        <end position="111"/>
    </location>
</feature>
<keyword evidence="1" id="KW-1133">Transmembrane helix</keyword>
<proteinExistence type="predicted"/>
<sequence length="160" mass="17273">MSTVWWAGRSKMMRNVSLKRLQEAFGLDGGCGIWRYDAMLVDYASPPSHYNDYGGFVSSSRVEDHDVSSGEVNGTRDRPKTLKDFVLIASMLPALKAVLGTVALVVVGLSYTLSAILNRPPNFPQPSAEEQAAQEPLTTEASQICVTGYGRGMASAMPSP</sequence>
<reference evidence="2" key="1">
    <citation type="journal article" date="2020" name="Phytopathology">
        <title>Genome Sequence Resources of Colletotrichum truncatum, C. plurivorum, C. musicola, and C. sojae: Four Species Pathogenic to Soybean (Glycine max).</title>
        <authorList>
            <person name="Rogerio F."/>
            <person name="Boufleur T.R."/>
            <person name="Ciampi-Guillardi M."/>
            <person name="Sukno S.A."/>
            <person name="Thon M.R."/>
            <person name="Massola Junior N.S."/>
            <person name="Baroncelli R."/>
        </authorList>
    </citation>
    <scope>NUCLEOTIDE SEQUENCE</scope>
    <source>
        <strain evidence="2">LFN00145</strain>
    </source>
</reference>
<protein>
    <submittedName>
        <fullName evidence="2">Uncharacterized protein</fullName>
    </submittedName>
</protein>
<dbReference type="Proteomes" id="UP000654918">
    <property type="component" value="Unassembled WGS sequence"/>
</dbReference>
<organism evidence="2 3">
    <name type="scientific">Colletotrichum plurivorum</name>
    <dbReference type="NCBI Taxonomy" id="2175906"/>
    <lineage>
        <taxon>Eukaryota</taxon>
        <taxon>Fungi</taxon>
        <taxon>Dikarya</taxon>
        <taxon>Ascomycota</taxon>
        <taxon>Pezizomycotina</taxon>
        <taxon>Sordariomycetes</taxon>
        <taxon>Hypocreomycetidae</taxon>
        <taxon>Glomerellales</taxon>
        <taxon>Glomerellaceae</taxon>
        <taxon>Colletotrichum</taxon>
        <taxon>Colletotrichum orchidearum species complex</taxon>
    </lineage>
</organism>
<comment type="caution">
    <text evidence="2">The sequence shown here is derived from an EMBL/GenBank/DDBJ whole genome shotgun (WGS) entry which is preliminary data.</text>
</comment>
<evidence type="ECO:0000313" key="3">
    <source>
        <dbReference type="Proteomes" id="UP000654918"/>
    </source>
</evidence>
<gene>
    <name evidence="2" type="ORF">CPLU01_15107</name>
</gene>
<evidence type="ECO:0000313" key="2">
    <source>
        <dbReference type="EMBL" id="KAF6811474.1"/>
    </source>
</evidence>
<keyword evidence="3" id="KW-1185">Reference proteome</keyword>